<evidence type="ECO:0000259" key="1">
    <source>
        <dbReference type="Pfam" id="PF00501"/>
    </source>
</evidence>
<name>A0AAE3T8Q1_9RHOB</name>
<dbReference type="Proteomes" id="UP001220964">
    <property type="component" value="Unassembled WGS sequence"/>
</dbReference>
<organism evidence="3 4">
    <name type="scientific">Psychromarinibacter sediminicola</name>
    <dbReference type="NCBI Taxonomy" id="3033385"/>
    <lineage>
        <taxon>Bacteria</taxon>
        <taxon>Pseudomonadati</taxon>
        <taxon>Pseudomonadota</taxon>
        <taxon>Alphaproteobacteria</taxon>
        <taxon>Rhodobacterales</taxon>
        <taxon>Paracoccaceae</taxon>
        <taxon>Psychromarinibacter</taxon>
    </lineage>
</organism>
<keyword evidence="4" id="KW-1185">Reference proteome</keyword>
<dbReference type="InterPro" id="IPR025110">
    <property type="entry name" value="AMP-bd_C"/>
</dbReference>
<dbReference type="InterPro" id="IPR000873">
    <property type="entry name" value="AMP-dep_synth/lig_dom"/>
</dbReference>
<reference evidence="3" key="1">
    <citation type="submission" date="2023-03" db="EMBL/GenBank/DDBJ databases">
        <title>Multiphase analysis and comparison of six strains from genera Psychromarinibacter, Lutimaribacter, and Maritimibacter, including a novel species: Psychromarinibacter sediminicola sp. nov.</title>
        <authorList>
            <person name="Wang Y.-H."/>
            <person name="Ye M.-Q."/>
            <person name="Du Z.-J."/>
        </authorList>
    </citation>
    <scope>NUCLEOTIDE SEQUENCE</scope>
    <source>
        <strain evidence="3">C21-152</strain>
    </source>
</reference>
<dbReference type="PANTHER" id="PTHR43767">
    <property type="entry name" value="LONG-CHAIN-FATTY-ACID--COA LIGASE"/>
    <property type="match status" value="1"/>
</dbReference>
<feature type="domain" description="AMP-dependent synthetase/ligase" evidence="1">
    <location>
        <begin position="8"/>
        <end position="375"/>
    </location>
</feature>
<gene>
    <name evidence="3" type="ORF">P1J78_09445</name>
</gene>
<feature type="domain" description="AMP-binding enzyme C-terminal" evidence="2">
    <location>
        <begin position="426"/>
        <end position="498"/>
    </location>
</feature>
<proteinExistence type="predicted"/>
<dbReference type="Pfam" id="PF00501">
    <property type="entry name" value="AMP-binding"/>
    <property type="match status" value="1"/>
</dbReference>
<dbReference type="RefSeq" id="WP_275567095.1">
    <property type="nucleotide sequence ID" value="NZ_JARGYC010000020.1"/>
</dbReference>
<dbReference type="GO" id="GO:0016877">
    <property type="term" value="F:ligase activity, forming carbon-sulfur bonds"/>
    <property type="evidence" value="ECO:0007669"/>
    <property type="project" value="UniProtKB-ARBA"/>
</dbReference>
<dbReference type="PROSITE" id="PS00455">
    <property type="entry name" value="AMP_BINDING"/>
    <property type="match status" value="1"/>
</dbReference>
<dbReference type="PANTHER" id="PTHR43767:SF7">
    <property type="entry name" value="MEDIUM_LONG-CHAIN-FATTY-ACID--COA LIGASE FADD8"/>
    <property type="match status" value="1"/>
</dbReference>
<dbReference type="SUPFAM" id="SSF56801">
    <property type="entry name" value="Acetyl-CoA synthetase-like"/>
    <property type="match status" value="1"/>
</dbReference>
<protein>
    <submittedName>
        <fullName evidence="3">AMP-binding protein</fullName>
    </submittedName>
</protein>
<sequence length="514" mass="56516">MTVSDQLTRAARSFGNRTAFICGDQSRTFSQVDDRSNRLANALKSRDCKPRDRVAMLVGNQIEFCEIEFAIAKAEFIRVAINPQLKRRDVQYILDDAGASVLIYDSGMDAMVDELIADGDAPTGLIRIGAGQGAAAGAEDYEAVIASADATPVEGRFDPEKIYCLFYTSGSTGRPKGVMISHRAVSAVVQNLMMEMGPWENGQKILLTQPMCHSSSFFALTYYLNGGCSVIMPKFDAEASVRLIAEHGIQTLKLVPTMLQRIIKTPGIEEIPTPSLKTIMYGASPMPIEDLKRAMALYPVDYVQIYGQSEAAITLTILKADDHDLESDFPERLTSVGRPWMSLEMRIADEDDNEVPIGEPGEIVVRAPHVMSGYWNRHDLTLDTLRNGWLHTNDLGRMDEHGYVYLLGRIDDMIISGGMNIAPRDVEEALCEHPGVSEASVIGRPDEEWGQVVVACVVKADAGLTAEDLVAFAKGSIGFKAPKHVYFLDEFPKNANGKIDKKALKEVCELQDSQ</sequence>
<dbReference type="EMBL" id="JARGYC010000020">
    <property type="protein sequence ID" value="MDF0600953.1"/>
    <property type="molecule type" value="Genomic_DNA"/>
</dbReference>
<dbReference type="Gene3D" id="3.40.50.12780">
    <property type="entry name" value="N-terminal domain of ligase-like"/>
    <property type="match status" value="1"/>
</dbReference>
<comment type="caution">
    <text evidence="3">The sequence shown here is derived from an EMBL/GenBank/DDBJ whole genome shotgun (WGS) entry which is preliminary data.</text>
</comment>
<evidence type="ECO:0000313" key="4">
    <source>
        <dbReference type="Proteomes" id="UP001220964"/>
    </source>
</evidence>
<dbReference type="Pfam" id="PF13193">
    <property type="entry name" value="AMP-binding_C"/>
    <property type="match status" value="1"/>
</dbReference>
<dbReference type="InterPro" id="IPR042099">
    <property type="entry name" value="ANL_N_sf"/>
</dbReference>
<dbReference type="InterPro" id="IPR020845">
    <property type="entry name" value="AMP-binding_CS"/>
</dbReference>
<evidence type="ECO:0000313" key="3">
    <source>
        <dbReference type="EMBL" id="MDF0600953.1"/>
    </source>
</evidence>
<dbReference type="AlphaFoldDB" id="A0AAE3T8Q1"/>
<accession>A0AAE3T8Q1</accession>
<dbReference type="InterPro" id="IPR050237">
    <property type="entry name" value="ATP-dep_AMP-bd_enzyme"/>
</dbReference>
<dbReference type="Gene3D" id="3.30.300.30">
    <property type="match status" value="1"/>
</dbReference>
<dbReference type="InterPro" id="IPR045851">
    <property type="entry name" value="AMP-bd_C_sf"/>
</dbReference>
<evidence type="ECO:0000259" key="2">
    <source>
        <dbReference type="Pfam" id="PF13193"/>
    </source>
</evidence>